<dbReference type="InterPro" id="IPR036663">
    <property type="entry name" value="Fumarylacetoacetase_C_sf"/>
</dbReference>
<keyword evidence="2" id="KW-0732">Signal</keyword>
<dbReference type="Gene3D" id="3.90.850.10">
    <property type="entry name" value="Fumarylacetoacetase-like, C-terminal domain"/>
    <property type="match status" value="1"/>
</dbReference>
<protein>
    <submittedName>
        <fullName evidence="4">2-oxo-hept-3-ene-1,7-dioate hydratase</fullName>
        <ecNumber evidence="4">4.2.1.-</ecNumber>
    </submittedName>
</protein>
<reference evidence="4 5" key="1">
    <citation type="submission" date="2020-08" db="EMBL/GenBank/DDBJ databases">
        <title>Genomic Encyclopedia of Type Strains, Phase IV (KMG-IV): sequencing the most valuable type-strain genomes for metagenomic binning, comparative biology and taxonomic classification.</title>
        <authorList>
            <person name="Goeker M."/>
        </authorList>
    </citation>
    <scope>NUCLEOTIDE SEQUENCE [LARGE SCALE GENOMIC DNA]</scope>
    <source>
        <strain evidence="4 5">DSM 102235</strain>
    </source>
</reference>
<evidence type="ECO:0000256" key="2">
    <source>
        <dbReference type="SAM" id="SignalP"/>
    </source>
</evidence>
<keyword evidence="1 4" id="KW-0456">Lyase</keyword>
<dbReference type="EC" id="4.2.1.-" evidence="4"/>
<dbReference type="InterPro" id="IPR011234">
    <property type="entry name" value="Fumarylacetoacetase-like_C"/>
</dbReference>
<dbReference type="InterPro" id="IPR050772">
    <property type="entry name" value="Hydratase-Decarb/MhpD_sf"/>
</dbReference>
<sequence length="282" mass="28821">MNRFLASLGISILCAASAGAECASDAAIAAFVADFEAKVPTQALVPDGTMEDARCTQAKLSEAMQSKLGPIVGYKAGLTSAPVQARFGATEPVGGVLYEKMLLEDGAEVPMAFGARPLFEADLLLVINDSQVNEAQTPEEVMAHVSAVRPFIELPDLTVAEDQPINGVTLTAMGVAPRLGVMGAEIPVEDPAAMLDALAGMQVTVRDAKGAVMAEASGASVLGNPVNSVLWLMSKGYVLKAGDLISVGSIGPLLPPAKAQGGASVTYVGLPGDPTVSVVFTP</sequence>
<evidence type="ECO:0000313" key="4">
    <source>
        <dbReference type="EMBL" id="MBB3984905.1"/>
    </source>
</evidence>
<dbReference type="GO" id="GO:0008684">
    <property type="term" value="F:2-oxopent-4-enoate hydratase activity"/>
    <property type="evidence" value="ECO:0007669"/>
    <property type="project" value="TreeGrafter"/>
</dbReference>
<dbReference type="PANTHER" id="PTHR30143">
    <property type="entry name" value="ACID HYDRATASE"/>
    <property type="match status" value="1"/>
</dbReference>
<dbReference type="Pfam" id="PF01557">
    <property type="entry name" value="FAA_hydrolase"/>
    <property type="match status" value="1"/>
</dbReference>
<evidence type="ECO:0000313" key="5">
    <source>
        <dbReference type="Proteomes" id="UP000541426"/>
    </source>
</evidence>
<feature type="signal peptide" evidence="2">
    <location>
        <begin position="1"/>
        <end position="20"/>
    </location>
</feature>
<accession>A0A7W6GRH2</accession>
<comment type="caution">
    <text evidence="4">The sequence shown here is derived from an EMBL/GenBank/DDBJ whole genome shotgun (WGS) entry which is preliminary data.</text>
</comment>
<dbReference type="PANTHER" id="PTHR30143:SF0">
    <property type="entry name" value="2-KETO-4-PENTENOATE HYDRATASE"/>
    <property type="match status" value="1"/>
</dbReference>
<name>A0A7W6GRH2_9RHOB</name>
<organism evidence="4 5">
    <name type="scientific">Sagittula marina</name>
    <dbReference type="NCBI Taxonomy" id="943940"/>
    <lineage>
        <taxon>Bacteria</taxon>
        <taxon>Pseudomonadati</taxon>
        <taxon>Pseudomonadota</taxon>
        <taxon>Alphaproteobacteria</taxon>
        <taxon>Rhodobacterales</taxon>
        <taxon>Roseobacteraceae</taxon>
        <taxon>Sagittula</taxon>
    </lineage>
</organism>
<evidence type="ECO:0000259" key="3">
    <source>
        <dbReference type="Pfam" id="PF01557"/>
    </source>
</evidence>
<proteinExistence type="predicted"/>
<dbReference type="EMBL" id="JACIEJ010000002">
    <property type="protein sequence ID" value="MBB3984905.1"/>
    <property type="molecule type" value="Genomic_DNA"/>
</dbReference>
<dbReference type="SUPFAM" id="SSF56529">
    <property type="entry name" value="FAH"/>
    <property type="match status" value="1"/>
</dbReference>
<dbReference type="Proteomes" id="UP000541426">
    <property type="component" value="Unassembled WGS sequence"/>
</dbReference>
<dbReference type="RefSeq" id="WP_183963935.1">
    <property type="nucleotide sequence ID" value="NZ_BAABBZ010000014.1"/>
</dbReference>
<evidence type="ECO:0000256" key="1">
    <source>
        <dbReference type="ARBA" id="ARBA00023239"/>
    </source>
</evidence>
<feature type="domain" description="Fumarylacetoacetase-like C-terminal" evidence="3">
    <location>
        <begin position="91"/>
        <end position="251"/>
    </location>
</feature>
<feature type="chain" id="PRO_5031556147" evidence="2">
    <location>
        <begin position="21"/>
        <end position="282"/>
    </location>
</feature>
<keyword evidence="5" id="KW-1185">Reference proteome</keyword>
<gene>
    <name evidence="4" type="ORF">GGQ68_001221</name>
</gene>
<dbReference type="GO" id="GO:0005737">
    <property type="term" value="C:cytoplasm"/>
    <property type="evidence" value="ECO:0007669"/>
    <property type="project" value="TreeGrafter"/>
</dbReference>
<dbReference type="AlphaFoldDB" id="A0A7W6GRH2"/>